<feature type="coiled-coil region" evidence="1">
    <location>
        <begin position="193"/>
        <end position="231"/>
    </location>
</feature>
<protein>
    <submittedName>
        <fullName evidence="3">Uncharacterized protein</fullName>
    </submittedName>
</protein>
<feature type="compositionally biased region" description="Low complexity" evidence="2">
    <location>
        <begin position="312"/>
        <end position="330"/>
    </location>
</feature>
<reference evidence="3" key="1">
    <citation type="submission" date="2021-01" db="EMBL/GenBank/DDBJ databases">
        <authorList>
            <person name="Corre E."/>
            <person name="Pelletier E."/>
            <person name="Niang G."/>
            <person name="Scheremetjew M."/>
            <person name="Finn R."/>
            <person name="Kale V."/>
            <person name="Holt S."/>
            <person name="Cochrane G."/>
            <person name="Meng A."/>
            <person name="Brown T."/>
            <person name="Cohen L."/>
        </authorList>
    </citation>
    <scope>NUCLEOTIDE SEQUENCE</scope>
    <source>
        <strain evidence="3">CCMP 769</strain>
    </source>
</reference>
<evidence type="ECO:0000313" key="3">
    <source>
        <dbReference type="EMBL" id="CAE0045491.1"/>
    </source>
</evidence>
<dbReference type="EMBL" id="HBHW01017345">
    <property type="protein sequence ID" value="CAE0045491.1"/>
    <property type="molecule type" value="Transcribed_RNA"/>
</dbReference>
<feature type="region of interest" description="Disordered" evidence="2">
    <location>
        <begin position="256"/>
        <end position="368"/>
    </location>
</feature>
<dbReference type="AlphaFoldDB" id="A0A7S3ECS6"/>
<feature type="compositionally biased region" description="Basic and acidic residues" evidence="2">
    <location>
        <begin position="274"/>
        <end position="284"/>
    </location>
</feature>
<name>A0A7S3ECS6_9RHOD</name>
<sequence length="368" mass="42333">MGDDEEMGYVDDDISLGDDDLNDLIETEVPDFRDYKLRLSNAQTNRDYVVARFQSEAPDLKKPKEVRIYRDGERTVHKRTQNRKAEERDEELNQNSILKDFSGKRVVRPNKPKKDTFRRKMYPRYLRDWNLEMVDEKIGPDTTPLVETRVLTGSFERAGDQSTLQHAFLLLNDDDTVDLVPLGNRSLYRFRNRKNYTQTLEEVEARQKKIVDRQQNRLNAIESKLQESQMKSELMMGSMPAEVEKKPPGATIENAILQEAEEKPRVKRRRKASRTSEEVDFEHNFDDDDLRQEGSDVEQAAEDTGPRGGRIRPGSPGSEGQGSDSEGDVGTENKLSHSGLEMQRLLDTENRSDDDGRTSPRRPTSPSR</sequence>
<evidence type="ECO:0000256" key="2">
    <source>
        <dbReference type="SAM" id="MobiDB-lite"/>
    </source>
</evidence>
<gene>
    <name evidence="3" type="ORF">RMAR00112_LOCUS13466</name>
</gene>
<feature type="compositionally biased region" description="Basic and acidic residues" evidence="2">
    <location>
        <begin position="344"/>
        <end position="358"/>
    </location>
</feature>
<organism evidence="3">
    <name type="scientific">Rhodosorus marinus</name>
    <dbReference type="NCBI Taxonomy" id="101924"/>
    <lineage>
        <taxon>Eukaryota</taxon>
        <taxon>Rhodophyta</taxon>
        <taxon>Stylonematophyceae</taxon>
        <taxon>Stylonematales</taxon>
        <taxon>Stylonemataceae</taxon>
        <taxon>Rhodosorus</taxon>
    </lineage>
</organism>
<accession>A0A7S3ECS6</accession>
<evidence type="ECO:0000256" key="1">
    <source>
        <dbReference type="SAM" id="Coils"/>
    </source>
</evidence>
<feature type="compositionally biased region" description="Acidic residues" evidence="2">
    <location>
        <begin position="285"/>
        <end position="301"/>
    </location>
</feature>
<keyword evidence="1" id="KW-0175">Coiled coil</keyword>
<proteinExistence type="predicted"/>